<dbReference type="SUPFAM" id="SSF56112">
    <property type="entry name" value="Protein kinase-like (PK-like)"/>
    <property type="match status" value="1"/>
</dbReference>
<keyword evidence="3 8" id="KW-0418">Kinase</keyword>
<dbReference type="GO" id="GO:0005829">
    <property type="term" value="C:cytosol"/>
    <property type="evidence" value="ECO:0007669"/>
    <property type="project" value="TreeGrafter"/>
</dbReference>
<feature type="region of interest" description="Disordered" evidence="6">
    <location>
        <begin position="214"/>
        <end position="239"/>
    </location>
</feature>
<evidence type="ECO:0000256" key="6">
    <source>
        <dbReference type="SAM" id="MobiDB-lite"/>
    </source>
</evidence>
<dbReference type="GO" id="GO:0005524">
    <property type="term" value="F:ATP binding"/>
    <property type="evidence" value="ECO:0007669"/>
    <property type="project" value="UniProtKB-UniRule"/>
</dbReference>
<feature type="domain" description="Protein kinase" evidence="7">
    <location>
        <begin position="51"/>
        <end position="316"/>
    </location>
</feature>
<dbReference type="PANTHER" id="PTHR24348">
    <property type="entry name" value="SERINE/THREONINE-PROTEIN KINASE UNC-51-RELATED"/>
    <property type="match status" value="1"/>
</dbReference>
<evidence type="ECO:0000256" key="4">
    <source>
        <dbReference type="ARBA" id="ARBA00022840"/>
    </source>
</evidence>
<accession>A0A3A3EJL6</accession>
<dbReference type="Pfam" id="PF00069">
    <property type="entry name" value="Pkinase"/>
    <property type="match status" value="1"/>
</dbReference>
<evidence type="ECO:0000313" key="9">
    <source>
        <dbReference type="Proteomes" id="UP000265938"/>
    </source>
</evidence>
<proteinExistence type="predicted"/>
<dbReference type="InterPro" id="IPR045269">
    <property type="entry name" value="Atg1-like"/>
</dbReference>
<dbReference type="PROSITE" id="PS00107">
    <property type="entry name" value="PROTEIN_KINASE_ATP"/>
    <property type="match status" value="1"/>
</dbReference>
<dbReference type="EMBL" id="QYSE01000002">
    <property type="protein sequence ID" value="RJF35671.1"/>
    <property type="molecule type" value="Genomic_DNA"/>
</dbReference>
<organism evidence="8 9">
    <name type="scientific">Pseudoalteromonas gelatinilytica</name>
    <dbReference type="NCBI Taxonomy" id="1703256"/>
    <lineage>
        <taxon>Bacteria</taxon>
        <taxon>Pseudomonadati</taxon>
        <taxon>Pseudomonadota</taxon>
        <taxon>Gammaproteobacteria</taxon>
        <taxon>Alteromonadales</taxon>
        <taxon>Pseudoalteromonadaceae</taxon>
        <taxon>Pseudoalteromonas</taxon>
    </lineage>
</organism>
<keyword evidence="4 5" id="KW-0067">ATP-binding</keyword>
<evidence type="ECO:0000259" key="7">
    <source>
        <dbReference type="PROSITE" id="PS50011"/>
    </source>
</evidence>
<feature type="binding site" evidence="5">
    <location>
        <position position="86"/>
    </location>
    <ligand>
        <name>ATP</name>
        <dbReference type="ChEBI" id="CHEBI:30616"/>
    </ligand>
</feature>
<name>A0A3A3EJL6_9GAMM</name>
<feature type="compositionally biased region" description="Polar residues" evidence="6">
    <location>
        <begin position="220"/>
        <end position="239"/>
    </location>
</feature>
<dbReference type="Gene3D" id="1.10.510.10">
    <property type="entry name" value="Transferase(Phosphotransferase) domain 1"/>
    <property type="match status" value="1"/>
</dbReference>
<dbReference type="PANTHER" id="PTHR24348:SF22">
    <property type="entry name" value="NON-SPECIFIC SERINE_THREONINE PROTEIN KINASE"/>
    <property type="match status" value="1"/>
</dbReference>
<dbReference type="PROSITE" id="PS50011">
    <property type="entry name" value="PROTEIN_KINASE_DOM"/>
    <property type="match status" value="1"/>
</dbReference>
<dbReference type="Gene3D" id="3.30.200.20">
    <property type="entry name" value="Phosphorylase Kinase, domain 1"/>
    <property type="match status" value="1"/>
</dbReference>
<dbReference type="Proteomes" id="UP000265938">
    <property type="component" value="Unassembled WGS sequence"/>
</dbReference>
<comment type="caution">
    <text evidence="8">The sequence shown here is derived from an EMBL/GenBank/DDBJ whole genome shotgun (WGS) entry which is preliminary data.</text>
</comment>
<evidence type="ECO:0000313" key="8">
    <source>
        <dbReference type="EMBL" id="RJF35671.1"/>
    </source>
</evidence>
<dbReference type="GO" id="GO:0016020">
    <property type="term" value="C:membrane"/>
    <property type="evidence" value="ECO:0007669"/>
    <property type="project" value="TreeGrafter"/>
</dbReference>
<evidence type="ECO:0000256" key="2">
    <source>
        <dbReference type="ARBA" id="ARBA00022741"/>
    </source>
</evidence>
<dbReference type="SMART" id="SM00220">
    <property type="entry name" value="S_TKc"/>
    <property type="match status" value="1"/>
</dbReference>
<reference evidence="8 9" key="1">
    <citation type="submission" date="2018-09" db="EMBL/GenBank/DDBJ databases">
        <title>Identification of marine bacteria producing industrial enzymes.</title>
        <authorList>
            <person name="Cheng T.H."/>
            <person name="Saidin J."/>
            <person name="Muhd D.D."/>
            <person name="Isa M.N.M."/>
            <person name="Bakar M.F.A."/>
            <person name="Ismail N."/>
        </authorList>
    </citation>
    <scope>NUCLEOTIDE SEQUENCE [LARGE SCALE GENOMIC DNA]</scope>
    <source>
        <strain evidence="8 9">MNAD 1.6</strain>
    </source>
</reference>
<evidence type="ECO:0000256" key="5">
    <source>
        <dbReference type="PROSITE-ProRule" id="PRU10141"/>
    </source>
</evidence>
<evidence type="ECO:0000256" key="1">
    <source>
        <dbReference type="ARBA" id="ARBA00022679"/>
    </source>
</evidence>
<protein>
    <submittedName>
        <fullName evidence="8">Serine/threonine protein kinase</fullName>
    </submittedName>
</protein>
<sequence length="667" mass="75437">MAPVKRILIFIQGIIMTAENDKTRIASIKNKNAVLKESKLHLIGKYLAKRYLIEELIGEGGMGYIYRARDTYLNTNSNQDDIVAIKVLHPELADSEDALLLLKDETIKTRSLSHPNIVKVFSASSSDNYHFVVMEWIEGETLEQLIKRNKPSGLSQKRAKPILNQLIDALTYAHTKGIVHSDLKPSNIILDSQGNLKILDFGIAKTNLHEDKYAAPDNNELPNSNGYTPTYASPEQLNGDKSSAKDDIFAFGCIAFELLTSKHPYNRVAANQVAKETSVKKPSNCSLSVWLKLKKCLSLDAAMRPKSLLEVRSELNNNRTSLVIHAACYTLLLGAAGYQFLSQSDKQQLIEANYQNSLAKVEQLETWMNWPSDGLPQRLNEIPPQYQVLKEGLLAVHQSKVVEKFTKQVDDLPRTAINTRAYEDAIDIYDEAKKIYPDSETVNNKLESLLTERQSILSDLSYRLDVLLSQSRYDESGDNNIHSLVSQLKIIDASYSYVPNQEHINNFKLAVLTSIENEDFVTQKTLLDVGELVFSNTSELEPLVTALRKKESAMVALAEYKRKTSEGKTVSYPGDDAKIFYQEKLERFNTQLASVSDYKQLMEFDESFSKEAEIFPESFEPILLIKDQIATTYISMASSLMKQKMYRTAERLVERSEEIRKSLENTI</sequence>
<dbReference type="InterPro" id="IPR000719">
    <property type="entry name" value="Prot_kinase_dom"/>
</dbReference>
<dbReference type="PROSITE" id="PS00108">
    <property type="entry name" value="PROTEIN_KINASE_ST"/>
    <property type="match status" value="1"/>
</dbReference>
<keyword evidence="8" id="KW-0723">Serine/threonine-protein kinase</keyword>
<dbReference type="GO" id="GO:0005776">
    <property type="term" value="C:autophagosome"/>
    <property type="evidence" value="ECO:0007669"/>
    <property type="project" value="TreeGrafter"/>
</dbReference>
<gene>
    <name evidence="8" type="ORF">D4741_11930</name>
</gene>
<dbReference type="InterPro" id="IPR017441">
    <property type="entry name" value="Protein_kinase_ATP_BS"/>
</dbReference>
<dbReference type="AlphaFoldDB" id="A0A3A3EJL6"/>
<evidence type="ECO:0000256" key="3">
    <source>
        <dbReference type="ARBA" id="ARBA00022777"/>
    </source>
</evidence>
<dbReference type="CDD" id="cd14014">
    <property type="entry name" value="STKc_PknB_like"/>
    <property type="match status" value="1"/>
</dbReference>
<dbReference type="InterPro" id="IPR008271">
    <property type="entry name" value="Ser/Thr_kinase_AS"/>
</dbReference>
<dbReference type="GO" id="GO:0000407">
    <property type="term" value="C:phagophore assembly site"/>
    <property type="evidence" value="ECO:0007669"/>
    <property type="project" value="TreeGrafter"/>
</dbReference>
<keyword evidence="2 5" id="KW-0547">Nucleotide-binding</keyword>
<dbReference type="GO" id="GO:0004674">
    <property type="term" value="F:protein serine/threonine kinase activity"/>
    <property type="evidence" value="ECO:0007669"/>
    <property type="project" value="UniProtKB-KW"/>
</dbReference>
<dbReference type="InterPro" id="IPR011009">
    <property type="entry name" value="Kinase-like_dom_sf"/>
</dbReference>
<keyword evidence="1" id="KW-0808">Transferase</keyword>